<dbReference type="PANTHER" id="PTHR43798:SF33">
    <property type="entry name" value="HYDROLASE, PUTATIVE (AFU_ORTHOLOGUE AFUA_2G14860)-RELATED"/>
    <property type="match status" value="1"/>
</dbReference>
<organism evidence="2 3">
    <name type="scientific">Ophiocordyceps camponoti-floridani</name>
    <dbReference type="NCBI Taxonomy" id="2030778"/>
    <lineage>
        <taxon>Eukaryota</taxon>
        <taxon>Fungi</taxon>
        <taxon>Dikarya</taxon>
        <taxon>Ascomycota</taxon>
        <taxon>Pezizomycotina</taxon>
        <taxon>Sordariomycetes</taxon>
        <taxon>Hypocreomycetidae</taxon>
        <taxon>Hypocreales</taxon>
        <taxon>Ophiocordycipitaceae</taxon>
        <taxon>Ophiocordyceps</taxon>
    </lineage>
</organism>
<proteinExistence type="predicted"/>
<dbReference type="Proteomes" id="UP000562929">
    <property type="component" value="Unassembled WGS sequence"/>
</dbReference>
<dbReference type="InterPro" id="IPR050266">
    <property type="entry name" value="AB_hydrolase_sf"/>
</dbReference>
<gene>
    <name evidence="2" type="ORF">GQ602_003689</name>
</gene>
<dbReference type="OrthoDB" id="2851338at2759"/>
<evidence type="ECO:0000313" key="2">
    <source>
        <dbReference type="EMBL" id="KAF4589800.1"/>
    </source>
</evidence>
<dbReference type="AlphaFoldDB" id="A0A8H4VEI9"/>
<protein>
    <submittedName>
        <fullName evidence="2">Alpha/beta hydrolase</fullName>
    </submittedName>
</protein>
<dbReference type="InterPro" id="IPR029058">
    <property type="entry name" value="AB_hydrolase_fold"/>
</dbReference>
<name>A0A8H4VEI9_9HYPO</name>
<keyword evidence="2" id="KW-0378">Hydrolase</keyword>
<reference evidence="2 3" key="1">
    <citation type="journal article" date="2020" name="G3 (Bethesda)">
        <title>Genetic Underpinnings of Host Manipulation by Ophiocordyceps as Revealed by Comparative Transcriptomics.</title>
        <authorList>
            <person name="Will I."/>
            <person name="Das B."/>
            <person name="Trinh T."/>
            <person name="Brachmann A."/>
            <person name="Ohm R.A."/>
            <person name="de Bekker C."/>
        </authorList>
    </citation>
    <scope>NUCLEOTIDE SEQUENCE [LARGE SCALE GENOMIC DNA]</scope>
    <source>
        <strain evidence="2 3">EC05</strain>
    </source>
</reference>
<dbReference type="PANTHER" id="PTHR43798">
    <property type="entry name" value="MONOACYLGLYCEROL LIPASE"/>
    <property type="match status" value="1"/>
</dbReference>
<dbReference type="InterPro" id="IPR000073">
    <property type="entry name" value="AB_hydrolase_1"/>
</dbReference>
<evidence type="ECO:0000313" key="3">
    <source>
        <dbReference type="Proteomes" id="UP000562929"/>
    </source>
</evidence>
<sequence>MPRPGLLHVATTPPPLPPYTDWYNNEHGPARLRHPLITTGHRYMATDDQTPSYLAIYTVPDLSALSTSQSYARLRTHRSDREEALIKRVNPHRQLLDLIFEKQTDIPSKDPPFIVSIPYNHLPDPQTWFDGPTPQPKSWLRTRLFHDRESNTALAIHDFSSPPPASDFSAPGTRIWSLLYIFGSAPRDLAVLAAEPRPPAWSDGEMTTTTPGDDASIVSYVSAADGLVIPYRLEGNPSPNAPVIAMSNSLLTSLEMWDPLVKLIRKHRPDLAILRYDFRGRHSIPSSSPPVTVGLLASDLCSVLDALRIHRLHALIGVSLGGVTALRFAQLHPNRLERLIGCDFNPVSTPSNAQAWRDRAATPLPTLADQTVVRWLHPRNASIAPWLLSIIKANDPVSFRAASEALHDYDLRPAAPDCSVPALLVVGDVDAKGAMHAAMADFAPKLGPGGATLRVISEAGHVPMCEDPEAFWDAIGDFL</sequence>
<dbReference type="GO" id="GO:0016020">
    <property type="term" value="C:membrane"/>
    <property type="evidence" value="ECO:0007669"/>
    <property type="project" value="TreeGrafter"/>
</dbReference>
<dbReference type="Gene3D" id="3.40.50.1820">
    <property type="entry name" value="alpha/beta hydrolase"/>
    <property type="match status" value="1"/>
</dbReference>
<keyword evidence="3" id="KW-1185">Reference proteome</keyword>
<dbReference type="SUPFAM" id="SSF53474">
    <property type="entry name" value="alpha/beta-Hydrolases"/>
    <property type="match status" value="1"/>
</dbReference>
<dbReference type="Pfam" id="PF00561">
    <property type="entry name" value="Abhydrolase_1"/>
    <property type="match status" value="1"/>
</dbReference>
<dbReference type="EMBL" id="JAACLJ010000003">
    <property type="protein sequence ID" value="KAF4589800.1"/>
    <property type="molecule type" value="Genomic_DNA"/>
</dbReference>
<comment type="caution">
    <text evidence="2">The sequence shown here is derived from an EMBL/GenBank/DDBJ whole genome shotgun (WGS) entry which is preliminary data.</text>
</comment>
<accession>A0A8H4VEI9</accession>
<evidence type="ECO:0000259" key="1">
    <source>
        <dbReference type="Pfam" id="PF00561"/>
    </source>
</evidence>
<dbReference type="GO" id="GO:0016787">
    <property type="term" value="F:hydrolase activity"/>
    <property type="evidence" value="ECO:0007669"/>
    <property type="project" value="UniProtKB-KW"/>
</dbReference>
<feature type="domain" description="AB hydrolase-1" evidence="1">
    <location>
        <begin position="250"/>
        <end position="359"/>
    </location>
</feature>